<dbReference type="PROSITE" id="PS00893">
    <property type="entry name" value="NUDIX_BOX"/>
    <property type="match status" value="1"/>
</dbReference>
<comment type="cofactor">
    <cofactor evidence="1">
        <name>Mg(2+)</name>
        <dbReference type="ChEBI" id="CHEBI:18420"/>
    </cofactor>
</comment>
<reference evidence="12" key="1">
    <citation type="submission" date="2019-01" db="EMBL/GenBank/DDBJ databases">
        <title>Draft genomes of a novel of Sporanaerobacter strains.</title>
        <authorList>
            <person name="Ma S."/>
        </authorList>
    </citation>
    <scope>NUCLEOTIDE SEQUENCE [LARGE SCALE GENOMIC DNA]</scope>
    <source>
        <strain evidence="12">NJN-17</strain>
    </source>
</reference>
<dbReference type="GO" id="GO:0005829">
    <property type="term" value="C:cytosol"/>
    <property type="evidence" value="ECO:0007669"/>
    <property type="project" value="TreeGrafter"/>
</dbReference>
<comment type="similarity">
    <text evidence="3">Belongs to the Nudix hydrolase family. NudC subfamily.</text>
</comment>
<dbReference type="PROSITE" id="PS51462">
    <property type="entry name" value="NUDIX"/>
    <property type="match status" value="1"/>
</dbReference>
<dbReference type="CDD" id="cd03429">
    <property type="entry name" value="NUDIX_NADH_pyrophosphatase_Nudt13"/>
    <property type="match status" value="1"/>
</dbReference>
<evidence type="ECO:0000259" key="10">
    <source>
        <dbReference type="PROSITE" id="PS51462"/>
    </source>
</evidence>
<evidence type="ECO:0000256" key="2">
    <source>
        <dbReference type="ARBA" id="ARBA00001947"/>
    </source>
</evidence>
<dbReference type="Gene3D" id="3.90.79.20">
    <property type="match status" value="1"/>
</dbReference>
<accession>A0A410QEW7</accession>
<dbReference type="GO" id="GO:0046872">
    <property type="term" value="F:metal ion binding"/>
    <property type="evidence" value="ECO:0007669"/>
    <property type="project" value="UniProtKB-KW"/>
</dbReference>
<evidence type="ECO:0000313" key="12">
    <source>
        <dbReference type="Proteomes" id="UP000287969"/>
    </source>
</evidence>
<gene>
    <name evidence="11" type="ORF">EQM13_13165</name>
</gene>
<dbReference type="InterPro" id="IPR049734">
    <property type="entry name" value="NudC-like_C"/>
</dbReference>
<dbReference type="InterPro" id="IPR000086">
    <property type="entry name" value="NUDIX_hydrolase_dom"/>
</dbReference>
<dbReference type="Pfam" id="PF09296">
    <property type="entry name" value="NUDIX-like"/>
    <property type="match status" value="1"/>
</dbReference>
<evidence type="ECO:0000256" key="7">
    <source>
        <dbReference type="ARBA" id="ARBA00022842"/>
    </source>
</evidence>
<organism evidence="11 12">
    <name type="scientific">Acidilutibacter cellobiosedens</name>
    <dbReference type="NCBI Taxonomy" id="2507161"/>
    <lineage>
        <taxon>Bacteria</taxon>
        <taxon>Bacillati</taxon>
        <taxon>Bacillota</taxon>
        <taxon>Tissierellia</taxon>
        <taxon>Tissierellales</taxon>
        <taxon>Acidilutibacteraceae</taxon>
        <taxon>Acidilutibacter</taxon>
    </lineage>
</organism>
<evidence type="ECO:0000256" key="3">
    <source>
        <dbReference type="ARBA" id="ARBA00009595"/>
    </source>
</evidence>
<sequence>MKNYLRFQSSAILLSPERDEDLYFIFNNGKIAVNKSKKIIKIPTRKDISEMGLNIKNPMYIGSFDNINCFGGTCENIPSGFKNLEAIGLRELSYLVEKELYLIAAKVFLLINWEKDHRYCGRCGSLMERKKNKNERALICPKCGFTTWPRTSPAIIVAVTKEDKLLLAHNKNFENGRYSVIAGFVEMGETFEQCVKREVFEETRIEIKNIKYFGNQPWPFPNSMMIGFTAEYLSGEIKEDGDEIVTAGWFRKEEICGKYNKSNSIGSQLIENFINTH</sequence>
<dbReference type="OrthoDB" id="9787476at2"/>
<comment type="cofactor">
    <cofactor evidence="2">
        <name>Zn(2+)</name>
        <dbReference type="ChEBI" id="CHEBI:29105"/>
    </cofactor>
</comment>
<dbReference type="SUPFAM" id="SSF55811">
    <property type="entry name" value="Nudix"/>
    <property type="match status" value="2"/>
</dbReference>
<dbReference type="InterPro" id="IPR015375">
    <property type="entry name" value="NADH_PPase-like_N"/>
</dbReference>
<dbReference type="InterPro" id="IPR050241">
    <property type="entry name" value="NAD-cap_RNA_hydrolase_NudC"/>
</dbReference>
<dbReference type="Pfam" id="PF09297">
    <property type="entry name" value="Zn_ribbon_NUD"/>
    <property type="match status" value="1"/>
</dbReference>
<dbReference type="GO" id="GO:0035529">
    <property type="term" value="F:NADH pyrophosphatase activity"/>
    <property type="evidence" value="ECO:0007669"/>
    <property type="project" value="TreeGrafter"/>
</dbReference>
<keyword evidence="5" id="KW-0479">Metal-binding</keyword>
<dbReference type="PANTHER" id="PTHR42904">
    <property type="entry name" value="NUDIX HYDROLASE, NUDC SUBFAMILY"/>
    <property type="match status" value="1"/>
</dbReference>
<keyword evidence="7" id="KW-0460">Magnesium</keyword>
<evidence type="ECO:0000256" key="5">
    <source>
        <dbReference type="ARBA" id="ARBA00022723"/>
    </source>
</evidence>
<proteinExistence type="inferred from homology"/>
<name>A0A410QEW7_9FIRM</name>
<evidence type="ECO:0000256" key="8">
    <source>
        <dbReference type="ARBA" id="ARBA00023027"/>
    </source>
</evidence>
<dbReference type="EC" id="3.6.1.22" evidence="4"/>
<evidence type="ECO:0000256" key="4">
    <source>
        <dbReference type="ARBA" id="ARBA00012381"/>
    </source>
</evidence>
<evidence type="ECO:0000256" key="6">
    <source>
        <dbReference type="ARBA" id="ARBA00022801"/>
    </source>
</evidence>
<dbReference type="GO" id="GO:0006742">
    <property type="term" value="P:NADP+ catabolic process"/>
    <property type="evidence" value="ECO:0007669"/>
    <property type="project" value="TreeGrafter"/>
</dbReference>
<keyword evidence="12" id="KW-1185">Reference proteome</keyword>
<feature type="domain" description="Nudix hydrolase" evidence="10">
    <location>
        <begin position="149"/>
        <end position="273"/>
    </location>
</feature>
<dbReference type="Gene3D" id="3.90.79.10">
    <property type="entry name" value="Nucleoside Triphosphate Pyrophosphohydrolase"/>
    <property type="match status" value="1"/>
</dbReference>
<dbReference type="AlphaFoldDB" id="A0A410QEW7"/>
<dbReference type="GO" id="GO:0110153">
    <property type="term" value="F:RNA NAD-cap (NMN-forming) hydrolase activity"/>
    <property type="evidence" value="ECO:0007669"/>
    <property type="project" value="RHEA"/>
</dbReference>
<evidence type="ECO:0000256" key="9">
    <source>
        <dbReference type="ARBA" id="ARBA00023679"/>
    </source>
</evidence>
<dbReference type="GO" id="GO:0019677">
    <property type="term" value="P:NAD+ catabolic process"/>
    <property type="evidence" value="ECO:0007669"/>
    <property type="project" value="TreeGrafter"/>
</dbReference>
<protein>
    <recommendedName>
        <fullName evidence="4">NAD(+) diphosphatase</fullName>
        <ecNumber evidence="4">3.6.1.22</ecNumber>
    </recommendedName>
</protein>
<dbReference type="InterPro" id="IPR020084">
    <property type="entry name" value="NUDIX_hydrolase_CS"/>
</dbReference>
<dbReference type="Proteomes" id="UP000287969">
    <property type="component" value="Chromosome"/>
</dbReference>
<comment type="catalytic activity">
    <reaction evidence="9">
        <text>a 5'-end NAD(+)-phospho-ribonucleoside in mRNA + H2O = a 5'-end phospho-adenosine-phospho-ribonucleoside in mRNA + beta-nicotinamide D-ribonucleotide + 2 H(+)</text>
        <dbReference type="Rhea" id="RHEA:60876"/>
        <dbReference type="Rhea" id="RHEA-COMP:15698"/>
        <dbReference type="Rhea" id="RHEA-COMP:15719"/>
        <dbReference type="ChEBI" id="CHEBI:14649"/>
        <dbReference type="ChEBI" id="CHEBI:15377"/>
        <dbReference type="ChEBI" id="CHEBI:15378"/>
        <dbReference type="ChEBI" id="CHEBI:144029"/>
        <dbReference type="ChEBI" id="CHEBI:144051"/>
    </reaction>
    <physiologicalReaction direction="left-to-right" evidence="9">
        <dbReference type="Rhea" id="RHEA:60877"/>
    </physiologicalReaction>
</comment>
<evidence type="ECO:0000313" key="11">
    <source>
        <dbReference type="EMBL" id="QAT62446.1"/>
    </source>
</evidence>
<dbReference type="RefSeq" id="WP_128752942.1">
    <property type="nucleotide sequence ID" value="NZ_CP035282.1"/>
</dbReference>
<dbReference type="KEGG" id="spoa:EQM13_13165"/>
<keyword evidence="8" id="KW-0520">NAD</keyword>
<evidence type="ECO:0000256" key="1">
    <source>
        <dbReference type="ARBA" id="ARBA00001946"/>
    </source>
</evidence>
<dbReference type="Pfam" id="PF00293">
    <property type="entry name" value="NUDIX"/>
    <property type="match status" value="1"/>
</dbReference>
<dbReference type="EMBL" id="CP035282">
    <property type="protein sequence ID" value="QAT62446.1"/>
    <property type="molecule type" value="Genomic_DNA"/>
</dbReference>
<dbReference type="NCBIfam" id="NF001299">
    <property type="entry name" value="PRK00241.1"/>
    <property type="match status" value="1"/>
</dbReference>
<dbReference type="InterPro" id="IPR015797">
    <property type="entry name" value="NUDIX_hydrolase-like_dom_sf"/>
</dbReference>
<dbReference type="InterPro" id="IPR015376">
    <property type="entry name" value="Znr_NADH_PPase"/>
</dbReference>
<dbReference type="PANTHER" id="PTHR42904:SF6">
    <property type="entry name" value="NAD-CAPPED RNA HYDROLASE NUDT12"/>
    <property type="match status" value="1"/>
</dbReference>
<keyword evidence="6 11" id="KW-0378">Hydrolase</keyword>